<proteinExistence type="predicted"/>
<organism evidence="1">
    <name type="scientific">Siphoviridae sp. ctKFk2</name>
    <dbReference type="NCBI Taxonomy" id="2827841"/>
    <lineage>
        <taxon>Viruses</taxon>
        <taxon>Duplodnaviria</taxon>
        <taxon>Heunggongvirae</taxon>
        <taxon>Uroviricota</taxon>
        <taxon>Caudoviricetes</taxon>
    </lineage>
</organism>
<reference evidence="1" key="1">
    <citation type="journal article" date="2021" name="Proc. Natl. Acad. Sci. U.S.A.">
        <title>A Catalog of Tens of Thousands of Viruses from Human Metagenomes Reveals Hidden Associations with Chronic Diseases.</title>
        <authorList>
            <person name="Tisza M.J."/>
            <person name="Buck C.B."/>
        </authorList>
    </citation>
    <scope>NUCLEOTIDE SEQUENCE</scope>
    <source>
        <strain evidence="1">CtKFk2</strain>
    </source>
</reference>
<protein>
    <submittedName>
        <fullName evidence="1">Uncharacterized protein</fullName>
    </submittedName>
</protein>
<accession>A0A8S5T0H5</accession>
<evidence type="ECO:0000313" key="1">
    <source>
        <dbReference type="EMBL" id="DAF56837.1"/>
    </source>
</evidence>
<sequence>MSDQPSRHLNCGKYPLWHGRITATASGDTAIINSGQGKE</sequence>
<name>A0A8S5T0H5_9CAUD</name>
<dbReference type="EMBL" id="BK032722">
    <property type="protein sequence ID" value="DAF56837.1"/>
    <property type="molecule type" value="Genomic_DNA"/>
</dbReference>